<evidence type="ECO:0000256" key="2">
    <source>
        <dbReference type="SAM" id="MobiDB-lite"/>
    </source>
</evidence>
<proteinExistence type="predicted"/>
<evidence type="ECO:0000313" key="5">
    <source>
        <dbReference type="Proteomes" id="UP000242015"/>
    </source>
</evidence>
<feature type="compositionally biased region" description="Basic residues" evidence="2">
    <location>
        <begin position="22"/>
        <end position="40"/>
    </location>
</feature>
<accession>A0A2R6C836</accession>
<feature type="region of interest" description="Disordered" evidence="2">
    <location>
        <begin position="20"/>
        <end position="45"/>
    </location>
</feature>
<feature type="domain" description="Cas12f1-like TNB" evidence="3">
    <location>
        <begin position="105"/>
        <end position="155"/>
    </location>
</feature>
<comment type="caution">
    <text evidence="4">The sequence shown here is derived from an EMBL/GenBank/DDBJ whole genome shotgun (WGS) entry which is preliminary data.</text>
</comment>
<dbReference type="AlphaFoldDB" id="A0A2R6C836"/>
<dbReference type="GO" id="GO:0003677">
    <property type="term" value="F:DNA binding"/>
    <property type="evidence" value="ECO:0007669"/>
    <property type="project" value="UniProtKB-KW"/>
</dbReference>
<dbReference type="Pfam" id="PF07282">
    <property type="entry name" value="Cas12f1-like_TNB"/>
    <property type="match status" value="1"/>
</dbReference>
<dbReference type="Proteomes" id="UP000242015">
    <property type="component" value="Unassembled WGS sequence"/>
</dbReference>
<keyword evidence="1" id="KW-0238">DNA-binding</keyword>
<gene>
    <name evidence="4" type="ORF">B9Q04_12965</name>
</gene>
<sequence>MDSVDTSRLASVHIASFEKRRSMQRRASKSKKAGRVLSKYSRRERNRAGKHQLEIVRVIRSVAGVVGLEELKKQGMFTRSRVWNRRISRSDWRSIAGILMGRLGEIKVEELDPYGSSSFCSRCGWHNRDLNGAEVFVCSGCGLRINRQLNAVINLYMRLRFGYKEKWVGGRKRVELWMEGASQRREWWDSIVLPSLVGGCVLTGAERSGANEPVRSLYDAVKPKLHYAYDRYADAYLPMPT</sequence>
<evidence type="ECO:0000313" key="4">
    <source>
        <dbReference type="EMBL" id="PSO07043.1"/>
    </source>
</evidence>
<organism evidence="4 5">
    <name type="scientific">Candidatus Marsarchaeota G2 archaeon BE_D</name>
    <dbReference type="NCBI Taxonomy" id="1978158"/>
    <lineage>
        <taxon>Archaea</taxon>
        <taxon>Candidatus Marsarchaeota</taxon>
        <taxon>Candidatus Marsarchaeota group 2</taxon>
    </lineage>
</organism>
<evidence type="ECO:0000259" key="3">
    <source>
        <dbReference type="Pfam" id="PF07282"/>
    </source>
</evidence>
<protein>
    <recommendedName>
        <fullName evidence="3">Cas12f1-like TNB domain-containing protein</fullName>
    </recommendedName>
</protein>
<dbReference type="EMBL" id="NEXF01000338">
    <property type="protein sequence ID" value="PSO07043.1"/>
    <property type="molecule type" value="Genomic_DNA"/>
</dbReference>
<evidence type="ECO:0000256" key="1">
    <source>
        <dbReference type="ARBA" id="ARBA00023125"/>
    </source>
</evidence>
<reference evidence="4 5" key="1">
    <citation type="submission" date="2017-04" db="EMBL/GenBank/DDBJ databases">
        <title>Novel microbial lineages endemic to geothermal iron-oxide mats fill important gaps in the evolutionary history of Archaea.</title>
        <authorList>
            <person name="Jay Z.J."/>
            <person name="Beam J.P."/>
            <person name="Dlakic M."/>
            <person name="Rusch D.B."/>
            <person name="Kozubal M.A."/>
            <person name="Inskeep W.P."/>
        </authorList>
    </citation>
    <scope>NUCLEOTIDE SEQUENCE [LARGE SCALE GENOMIC DNA]</scope>
    <source>
        <strain evidence="4">BE_D</strain>
    </source>
</reference>
<name>A0A2R6C836_9ARCH</name>
<dbReference type="InterPro" id="IPR010095">
    <property type="entry name" value="Cas12f1-like_TNB"/>
</dbReference>